<dbReference type="GO" id="GO:0003676">
    <property type="term" value="F:nucleic acid binding"/>
    <property type="evidence" value="ECO:0007669"/>
    <property type="project" value="InterPro"/>
</dbReference>
<protein>
    <submittedName>
        <fullName evidence="7">SFRICE_002341</fullName>
    </submittedName>
</protein>
<evidence type="ECO:0000256" key="3">
    <source>
        <dbReference type="ARBA" id="ARBA00022723"/>
    </source>
</evidence>
<keyword evidence="2" id="KW-0540">Nuclease</keyword>
<dbReference type="GO" id="GO:0008296">
    <property type="term" value="F:3'-5'-DNA exonuclease activity"/>
    <property type="evidence" value="ECO:0007669"/>
    <property type="project" value="TreeGrafter"/>
</dbReference>
<evidence type="ECO:0000313" key="7">
    <source>
        <dbReference type="EMBL" id="SOQ48783.1"/>
    </source>
</evidence>
<comment type="cofactor">
    <cofactor evidence="1">
        <name>Mg(2+)</name>
        <dbReference type="ChEBI" id="CHEBI:18420"/>
    </cofactor>
</comment>
<gene>
    <name evidence="7" type="ORF">SFRICE_002341</name>
</gene>
<dbReference type="GO" id="GO:0046872">
    <property type="term" value="F:metal ion binding"/>
    <property type="evidence" value="ECO:0007669"/>
    <property type="project" value="UniProtKB-KW"/>
</dbReference>
<proteinExistence type="predicted"/>
<dbReference type="GO" id="GO:0005737">
    <property type="term" value="C:cytoplasm"/>
    <property type="evidence" value="ECO:0007669"/>
    <property type="project" value="TreeGrafter"/>
</dbReference>
<dbReference type="InterPro" id="IPR012337">
    <property type="entry name" value="RNaseH-like_sf"/>
</dbReference>
<evidence type="ECO:0000256" key="2">
    <source>
        <dbReference type="ARBA" id="ARBA00022722"/>
    </source>
</evidence>
<name>A0A2H1W6W8_SPOFR</name>
<dbReference type="PANTHER" id="PTHR13058:SF19">
    <property type="entry name" value="LD40940P"/>
    <property type="match status" value="1"/>
</dbReference>
<dbReference type="InterPro" id="IPR040393">
    <property type="entry name" value="TREX1/2"/>
</dbReference>
<sequence length="247" mass="28750">MQPIATYVFIDLQSNGLPGKRIVEITEIAMVAIKRVHFLNTSPDEVPRVQYKLHKCFSTDGDMDKKSISLTGLKPNLLEDEPVFNKQACELINTFINCLEKPVCLIGHNALKFHLQLLKYHLDELNFKLTGEDEILCSDSIYAFFDILQADDIRAYTKDHLKKPLTKPMSFFKLYRERFYRAIGMKRSYQLGALYDEIVGEPFLEWNWAENNCIKIMSIALTMKKEFEKWIANNHCVFSDVSLMIMY</sequence>
<keyword evidence="3" id="KW-0479">Metal-binding</keyword>
<keyword evidence="6" id="KW-0460">Magnesium</keyword>
<keyword evidence="4" id="KW-0378">Hydrolase</keyword>
<dbReference type="Gene3D" id="3.30.420.10">
    <property type="entry name" value="Ribonuclease H-like superfamily/Ribonuclease H"/>
    <property type="match status" value="1"/>
</dbReference>
<evidence type="ECO:0000256" key="4">
    <source>
        <dbReference type="ARBA" id="ARBA00022801"/>
    </source>
</evidence>
<accession>A0A2H1W6W8</accession>
<organism evidence="7">
    <name type="scientific">Spodoptera frugiperda</name>
    <name type="common">Fall armyworm</name>
    <dbReference type="NCBI Taxonomy" id="7108"/>
    <lineage>
        <taxon>Eukaryota</taxon>
        <taxon>Metazoa</taxon>
        <taxon>Ecdysozoa</taxon>
        <taxon>Arthropoda</taxon>
        <taxon>Hexapoda</taxon>
        <taxon>Insecta</taxon>
        <taxon>Pterygota</taxon>
        <taxon>Neoptera</taxon>
        <taxon>Endopterygota</taxon>
        <taxon>Lepidoptera</taxon>
        <taxon>Glossata</taxon>
        <taxon>Ditrysia</taxon>
        <taxon>Noctuoidea</taxon>
        <taxon>Noctuidae</taxon>
        <taxon>Amphipyrinae</taxon>
        <taxon>Spodoptera</taxon>
    </lineage>
</organism>
<reference evidence="7" key="1">
    <citation type="submission" date="2016-07" db="EMBL/GenBank/DDBJ databases">
        <authorList>
            <person name="Bretaudeau A."/>
        </authorList>
    </citation>
    <scope>NUCLEOTIDE SEQUENCE</scope>
    <source>
        <strain evidence="7">Rice</strain>
        <tissue evidence="7">Whole body</tissue>
    </source>
</reference>
<evidence type="ECO:0000256" key="5">
    <source>
        <dbReference type="ARBA" id="ARBA00022839"/>
    </source>
</evidence>
<dbReference type="OrthoDB" id="10250935at2759"/>
<dbReference type="InterPro" id="IPR036397">
    <property type="entry name" value="RNaseH_sf"/>
</dbReference>
<keyword evidence="5" id="KW-0269">Exonuclease</keyword>
<dbReference type="PANTHER" id="PTHR13058">
    <property type="entry name" value="THREE PRIME REPAIR EXONUCLEASE 1, 2"/>
    <property type="match status" value="1"/>
</dbReference>
<dbReference type="EMBL" id="ODYU01006705">
    <property type="protein sequence ID" value="SOQ48783.1"/>
    <property type="molecule type" value="Genomic_DNA"/>
</dbReference>
<evidence type="ECO:0000256" key="6">
    <source>
        <dbReference type="ARBA" id="ARBA00022842"/>
    </source>
</evidence>
<evidence type="ECO:0000256" key="1">
    <source>
        <dbReference type="ARBA" id="ARBA00001946"/>
    </source>
</evidence>
<dbReference type="SUPFAM" id="SSF53098">
    <property type="entry name" value="Ribonuclease H-like"/>
    <property type="match status" value="1"/>
</dbReference>
<dbReference type="GO" id="GO:0006308">
    <property type="term" value="P:DNA catabolic process"/>
    <property type="evidence" value="ECO:0007669"/>
    <property type="project" value="TreeGrafter"/>
</dbReference>
<dbReference type="AlphaFoldDB" id="A0A2H1W6W8"/>